<dbReference type="InterPro" id="IPR000537">
    <property type="entry name" value="UbiA_prenyltransferase"/>
</dbReference>
<feature type="transmembrane region" description="Helical" evidence="8">
    <location>
        <begin position="157"/>
        <end position="177"/>
    </location>
</feature>
<evidence type="ECO:0000256" key="5">
    <source>
        <dbReference type="ARBA" id="ARBA00022692"/>
    </source>
</evidence>
<dbReference type="STRING" id="1385512.N784_03885"/>
<sequence length="315" mass="34804">MQQMNKKDIQTALNERKGWQVWWRLLRPHTLTAAFVPVFVGTAYAGIEESVDFTLFFAMLLASILIQAATNMFNEYYDYVRGLDTEHSIGIGGAIVRDGIPPKKVLQLALSFFAVAILLGVYICIVTNWWIAVIGLISMAFGYLYTGGPYPIAYTPFGEIVSGLFMGTVIIGISYYIQTLQITGNIIYISIPVALLIGAILLANNIRDLDGDKESGRKTIAILLDHNGAVAFLTTLFLSAYALVFIYTLIDILPIWSLIVLFSVPKAAKAVKGFKQKGSPLQMLPAMKFTAQTNTIFGFLLGISLLLQLFIPVQW</sequence>
<evidence type="ECO:0000256" key="1">
    <source>
        <dbReference type="ARBA" id="ARBA00004141"/>
    </source>
</evidence>
<dbReference type="GO" id="GO:0005886">
    <property type="term" value="C:plasma membrane"/>
    <property type="evidence" value="ECO:0007669"/>
    <property type="project" value="UniProtKB-SubCell"/>
</dbReference>
<keyword evidence="4 8" id="KW-0808">Transferase</keyword>
<dbReference type="PIRSF" id="PIRSF005355">
    <property type="entry name" value="UBIAD1"/>
    <property type="match status" value="1"/>
</dbReference>
<accession>A0A0A5G6M0</accession>
<dbReference type="Pfam" id="PF01040">
    <property type="entry name" value="UbiA"/>
    <property type="match status" value="1"/>
</dbReference>
<name>A0A0A5G6M0_9BACI</name>
<dbReference type="GO" id="GO:0009234">
    <property type="term" value="P:menaquinone biosynthetic process"/>
    <property type="evidence" value="ECO:0007669"/>
    <property type="project" value="UniProtKB-UniRule"/>
</dbReference>
<feature type="transmembrane region" description="Helical" evidence="8">
    <location>
        <begin position="183"/>
        <end position="203"/>
    </location>
</feature>
<dbReference type="PANTHER" id="PTHR13929">
    <property type="entry name" value="1,4-DIHYDROXY-2-NAPHTHOATE OCTAPRENYLTRANSFERASE"/>
    <property type="match status" value="1"/>
</dbReference>
<comment type="function">
    <text evidence="8">Conversion of 1,4-dihydroxy-2-naphthoate (DHNA) to demethylmenaquinone (DMK).</text>
</comment>
<comment type="caution">
    <text evidence="8">Lacks conserved residue(s) required for the propagation of feature annotation.</text>
</comment>
<feature type="transmembrane region" description="Helical" evidence="8">
    <location>
        <begin position="53"/>
        <end position="73"/>
    </location>
</feature>
<dbReference type="InterPro" id="IPR026046">
    <property type="entry name" value="UBIAD1"/>
</dbReference>
<keyword evidence="5 8" id="KW-0812">Transmembrane</keyword>
<dbReference type="FunFam" id="1.10.357.140:FF:000007">
    <property type="entry name" value="1,4-dihydroxy-2-naphthoate octaprenyltransferase"/>
    <property type="match status" value="1"/>
</dbReference>
<comment type="catalytic activity">
    <reaction evidence="8">
        <text>an all-trans-polyprenyl diphosphate + 1,4-dihydroxy-2-naphthoate + H(+) = a 2-demethylmenaquinol + CO2 + diphosphate</text>
        <dbReference type="Rhea" id="RHEA:26478"/>
        <dbReference type="Rhea" id="RHEA-COMP:9563"/>
        <dbReference type="Rhea" id="RHEA-COMP:9564"/>
        <dbReference type="ChEBI" id="CHEBI:11173"/>
        <dbReference type="ChEBI" id="CHEBI:15378"/>
        <dbReference type="ChEBI" id="CHEBI:16526"/>
        <dbReference type="ChEBI" id="CHEBI:33019"/>
        <dbReference type="ChEBI" id="CHEBI:55437"/>
        <dbReference type="ChEBI" id="CHEBI:58914"/>
        <dbReference type="EC" id="2.5.1.74"/>
    </reaction>
</comment>
<evidence type="ECO:0000256" key="7">
    <source>
        <dbReference type="ARBA" id="ARBA00023136"/>
    </source>
</evidence>
<keyword evidence="11" id="KW-1185">Reference proteome</keyword>
<dbReference type="Proteomes" id="UP000030401">
    <property type="component" value="Unassembled WGS sequence"/>
</dbReference>
<keyword evidence="2 8" id="KW-0474">Menaquinone biosynthesis</keyword>
<dbReference type="NCBIfam" id="TIGR00751">
    <property type="entry name" value="menA"/>
    <property type="match status" value="1"/>
</dbReference>
<dbReference type="GO" id="GO:0046428">
    <property type="term" value="F:1,4-dihydroxy-2-naphthoate polyprenyltransferase activity"/>
    <property type="evidence" value="ECO:0007669"/>
    <property type="project" value="UniProtKB-UniRule"/>
</dbReference>
<reference evidence="10 11" key="1">
    <citation type="submission" date="2013-08" db="EMBL/GenBank/DDBJ databases">
        <authorList>
            <person name="Huang J."/>
            <person name="Wang G."/>
        </authorList>
    </citation>
    <scope>NUCLEOTIDE SEQUENCE [LARGE SCALE GENOMIC DNA]</scope>
    <source>
        <strain evidence="10 11">JSM 072002</strain>
    </source>
</reference>
<evidence type="ECO:0000256" key="9">
    <source>
        <dbReference type="NCBIfam" id="TIGR00751"/>
    </source>
</evidence>
<organism evidence="10 11">
    <name type="scientific">Pontibacillus litoralis JSM 072002</name>
    <dbReference type="NCBI Taxonomy" id="1385512"/>
    <lineage>
        <taxon>Bacteria</taxon>
        <taxon>Bacillati</taxon>
        <taxon>Bacillota</taxon>
        <taxon>Bacilli</taxon>
        <taxon>Bacillales</taxon>
        <taxon>Bacillaceae</taxon>
        <taxon>Pontibacillus</taxon>
    </lineage>
</organism>
<evidence type="ECO:0000313" key="11">
    <source>
        <dbReference type="Proteomes" id="UP000030401"/>
    </source>
</evidence>
<protein>
    <recommendedName>
        <fullName evidence="8 9">1,4-dihydroxy-2-naphthoate octaprenyltransferase</fullName>
        <shortName evidence="8">DHNA-octaprenyltransferase</shortName>
        <ecNumber evidence="8 9">2.5.1.74</ecNumber>
    </recommendedName>
</protein>
<evidence type="ECO:0000256" key="6">
    <source>
        <dbReference type="ARBA" id="ARBA00022989"/>
    </source>
</evidence>
<evidence type="ECO:0000256" key="3">
    <source>
        <dbReference type="ARBA" id="ARBA00022475"/>
    </source>
</evidence>
<evidence type="ECO:0000256" key="4">
    <source>
        <dbReference type="ARBA" id="ARBA00022679"/>
    </source>
</evidence>
<evidence type="ECO:0000256" key="8">
    <source>
        <dbReference type="HAMAP-Rule" id="MF_01937"/>
    </source>
</evidence>
<dbReference type="NCBIfam" id="NF004749">
    <property type="entry name" value="PRK06080.1-1"/>
    <property type="match status" value="1"/>
</dbReference>
<comment type="caution">
    <text evidence="10">The sequence shown here is derived from an EMBL/GenBank/DDBJ whole genome shotgun (WGS) entry which is preliminary data.</text>
</comment>
<comment type="similarity">
    <text evidence="8">Belongs to the MenA family. Type 1 subfamily.</text>
</comment>
<dbReference type="UniPathway" id="UPA00079">
    <property type="reaction ID" value="UER00168"/>
</dbReference>
<dbReference type="AlphaFoldDB" id="A0A0A5G6M0"/>
<gene>
    <name evidence="8" type="primary">menA</name>
    <name evidence="10" type="ORF">N784_03885</name>
</gene>
<proteinExistence type="inferred from homology"/>
<feature type="transmembrane region" description="Helical" evidence="8">
    <location>
        <begin position="21"/>
        <end position="47"/>
    </location>
</feature>
<comment type="subcellular location">
    <subcellularLocation>
        <location evidence="8">Cell membrane</location>
        <topology evidence="8">Multi-pass membrane protein</topology>
    </subcellularLocation>
    <subcellularLocation>
        <location evidence="1">Membrane</location>
        <topology evidence="1">Multi-pass membrane protein</topology>
    </subcellularLocation>
</comment>
<comment type="pathway">
    <text evidence="8">Quinol/quinone metabolism; menaquinone biosynthesis; menaquinol from 1,4-dihydroxy-2-naphthoate: step 1/2.</text>
</comment>
<dbReference type="InterPro" id="IPR004657">
    <property type="entry name" value="MenA"/>
</dbReference>
<dbReference type="Gene3D" id="1.10.357.140">
    <property type="entry name" value="UbiA prenyltransferase"/>
    <property type="match status" value="1"/>
</dbReference>
<dbReference type="EMBL" id="AVPG01000011">
    <property type="protein sequence ID" value="KGX86745.1"/>
    <property type="molecule type" value="Genomic_DNA"/>
</dbReference>
<dbReference type="HAMAP" id="MF_01937">
    <property type="entry name" value="MenA_1"/>
    <property type="match status" value="1"/>
</dbReference>
<dbReference type="PANTHER" id="PTHR13929:SF0">
    <property type="entry name" value="UBIA PRENYLTRANSFERASE DOMAIN-CONTAINING PROTEIN 1"/>
    <property type="match status" value="1"/>
</dbReference>
<dbReference type="InterPro" id="IPR044878">
    <property type="entry name" value="UbiA_sf"/>
</dbReference>
<feature type="transmembrane region" description="Helical" evidence="8">
    <location>
        <begin position="289"/>
        <end position="311"/>
    </location>
</feature>
<keyword evidence="7 8" id="KW-0472">Membrane</keyword>
<evidence type="ECO:0000313" key="10">
    <source>
        <dbReference type="EMBL" id="KGX86745.1"/>
    </source>
</evidence>
<dbReference type="RefSeq" id="WP_036834187.1">
    <property type="nucleotide sequence ID" value="NZ_AVPG01000011.1"/>
</dbReference>
<dbReference type="EC" id="2.5.1.74" evidence="8 9"/>
<evidence type="ECO:0000256" key="2">
    <source>
        <dbReference type="ARBA" id="ARBA00022428"/>
    </source>
</evidence>
<keyword evidence="6 8" id="KW-1133">Transmembrane helix</keyword>
<dbReference type="eggNOG" id="COG1575">
    <property type="taxonomic scope" value="Bacteria"/>
</dbReference>
<dbReference type="CDD" id="cd13962">
    <property type="entry name" value="PT_UbiA_UBIAD1"/>
    <property type="match status" value="1"/>
</dbReference>
<keyword evidence="3 8" id="KW-1003">Cell membrane</keyword>
<dbReference type="GO" id="GO:0042371">
    <property type="term" value="P:vitamin K biosynthetic process"/>
    <property type="evidence" value="ECO:0007669"/>
    <property type="project" value="TreeGrafter"/>
</dbReference>